<sequence>MKKNISTYLLIIVTIISFMLASCASKSEKLNELEQSQQKLEKEMTTIEKEADEAKQRAEKYEKLTEKYKNLLDKKEQELNQLQAAYAKLNNKNEAAAVAAKKAIQEKLIKAAQDSVHLQKRLKRYTKKADIYKEKSQQLNDQAKQTQQSVDKTTQEIEEIKKEIGTEQGKTQ</sequence>
<dbReference type="Proteomes" id="UP000182459">
    <property type="component" value="Chromosome"/>
</dbReference>
<dbReference type="Gene3D" id="1.20.5.1700">
    <property type="match status" value="1"/>
</dbReference>
<evidence type="ECO:0000256" key="1">
    <source>
        <dbReference type="SAM" id="MobiDB-lite"/>
    </source>
</evidence>
<protein>
    <recommendedName>
        <fullName evidence="4">Lipoprotein</fullName>
    </recommendedName>
</protein>
<evidence type="ECO:0000313" key="2">
    <source>
        <dbReference type="EMBL" id="APD50001.1"/>
    </source>
</evidence>
<dbReference type="PROSITE" id="PS51257">
    <property type="entry name" value="PROKAR_LIPOPROTEIN"/>
    <property type="match status" value="1"/>
</dbReference>
<reference evidence="2 3" key="1">
    <citation type="submission" date="2016-11" db="EMBL/GenBank/DDBJ databases">
        <authorList>
            <person name="Hagglund E."/>
            <person name="Bystrom M."/>
            <person name="Naslund J."/>
            <person name="Stenberg P."/>
            <person name="Sjodin A."/>
        </authorList>
    </citation>
    <scope>NUCLEOTIDE SEQUENCE [LARGE SCALE GENOMIC DNA]</scope>
    <source>
        <strain evidence="2 3">CCUG 58020</strain>
    </source>
</reference>
<dbReference type="EMBL" id="CP018093">
    <property type="protein sequence ID" value="APD50001.1"/>
    <property type="molecule type" value="Genomic_DNA"/>
</dbReference>
<organism evidence="2 3">
    <name type="scientific">Francisella hispaniensis FSC454</name>
    <dbReference type="NCBI Taxonomy" id="1088883"/>
    <lineage>
        <taxon>Bacteria</taxon>
        <taxon>Pseudomonadati</taxon>
        <taxon>Pseudomonadota</taxon>
        <taxon>Gammaproteobacteria</taxon>
        <taxon>Thiotrichales</taxon>
        <taxon>Francisellaceae</taxon>
        <taxon>Francisella</taxon>
    </lineage>
</organism>
<feature type="region of interest" description="Disordered" evidence="1">
    <location>
        <begin position="131"/>
        <end position="172"/>
    </location>
</feature>
<dbReference type="RefSeq" id="WP_066045561.1">
    <property type="nucleotide sequence ID" value="NZ_CP018093.1"/>
</dbReference>
<dbReference type="SUPFAM" id="SSF57997">
    <property type="entry name" value="Tropomyosin"/>
    <property type="match status" value="1"/>
</dbReference>
<feature type="compositionally biased region" description="Polar residues" evidence="1">
    <location>
        <begin position="137"/>
        <end position="151"/>
    </location>
</feature>
<proteinExistence type="predicted"/>
<feature type="compositionally biased region" description="Basic and acidic residues" evidence="1">
    <location>
        <begin position="153"/>
        <end position="165"/>
    </location>
</feature>
<evidence type="ECO:0000313" key="3">
    <source>
        <dbReference type="Proteomes" id="UP000182459"/>
    </source>
</evidence>
<accession>A0AAC9J6R0</accession>
<keyword evidence="3" id="KW-1185">Reference proteome</keyword>
<dbReference type="AlphaFoldDB" id="A0AAC9J6R0"/>
<dbReference type="KEGG" id="fhi:FSC454_01985"/>
<name>A0AAC9J6R0_9GAMM</name>
<gene>
    <name evidence="2" type="ORF">FSC454_01985</name>
</gene>
<evidence type="ECO:0008006" key="4">
    <source>
        <dbReference type="Google" id="ProtNLM"/>
    </source>
</evidence>